<dbReference type="AlphaFoldDB" id="A0A8K0JHS9"/>
<keyword evidence="3" id="KW-1185">Reference proteome</keyword>
<organism evidence="2 3">
    <name type="scientific">Filobasidium floriforme</name>
    <dbReference type="NCBI Taxonomy" id="5210"/>
    <lineage>
        <taxon>Eukaryota</taxon>
        <taxon>Fungi</taxon>
        <taxon>Dikarya</taxon>
        <taxon>Basidiomycota</taxon>
        <taxon>Agaricomycotina</taxon>
        <taxon>Tremellomycetes</taxon>
        <taxon>Filobasidiales</taxon>
        <taxon>Filobasidiaceae</taxon>
        <taxon>Filobasidium</taxon>
    </lineage>
</organism>
<sequence length="601" mass="66980">MPAKVNHEKLAEAFLIWAENALGLTKLEDYAQKHDKVVFLDEFARLFAQRYKYAYNEKQSMSSPETPQGHRTSSDQRGSGRENQRVAAWITANPTRHQELATAVRDGHVIDWRHVSFGHAHLISSGAETALLSIQFDEIGIARCRLMASAGNKAQEIAVGGNIDLITCQILFSLLAIKEGMASGGYTFETMPIPVPIEQLIGDFFDNVFLNPNLNTLDAFQTEMLAQYASPRNPHVCRPDQPTNPKIIHIGNRKWLRKHSGQVVWEIITRVFHLHMADRPLDEDGLEREPVLDLGVFQVEVRTAWLSFKDFSRVEIVSGSSTIHTNVLNDSTQHELTVGSSKMTFGGTSTIDGTSPETRLAVDQCLRRSNNAATCSYEDAKRIANHDDIDIVTAQVLLALQQVQTFALASKKHAAEDPISIRKGLSDIEIDTLLRAYFLTLLEDGSFEALRYELYSNLVVRTTRSHTEYLNQDVLDLTPVGIWSRVRAKRDRNHAVWISLDVSSMGLDSFRGKVQTMRNHYRLRIKLMRGNRPRWFTAMPSGEAGITTMEKPHSTGRLLSVSSIAAPMSNTTAAAIGDYGSLSASTGKSNSLAPPSSSQRH</sequence>
<protein>
    <submittedName>
        <fullName evidence="2">Uncharacterized protein</fullName>
    </submittedName>
</protein>
<gene>
    <name evidence="2" type="ORF">FFLO_05654</name>
</gene>
<evidence type="ECO:0000313" key="2">
    <source>
        <dbReference type="EMBL" id="KAG7529426.1"/>
    </source>
</evidence>
<feature type="region of interest" description="Disordered" evidence="1">
    <location>
        <begin position="58"/>
        <end position="84"/>
    </location>
</feature>
<dbReference type="EMBL" id="JABELV010000150">
    <property type="protein sequence ID" value="KAG7529426.1"/>
    <property type="molecule type" value="Genomic_DNA"/>
</dbReference>
<feature type="compositionally biased region" description="Basic and acidic residues" evidence="1">
    <location>
        <begin position="72"/>
        <end position="84"/>
    </location>
</feature>
<comment type="caution">
    <text evidence="2">The sequence shown here is derived from an EMBL/GenBank/DDBJ whole genome shotgun (WGS) entry which is preliminary data.</text>
</comment>
<evidence type="ECO:0000256" key="1">
    <source>
        <dbReference type="SAM" id="MobiDB-lite"/>
    </source>
</evidence>
<feature type="compositionally biased region" description="Polar residues" evidence="1">
    <location>
        <begin position="58"/>
        <end position="71"/>
    </location>
</feature>
<evidence type="ECO:0000313" key="3">
    <source>
        <dbReference type="Proteomes" id="UP000812966"/>
    </source>
</evidence>
<reference evidence="2" key="1">
    <citation type="submission" date="2020-04" db="EMBL/GenBank/DDBJ databases">
        <title>Analysis of mating type loci in Filobasidium floriforme.</title>
        <authorList>
            <person name="Nowrousian M."/>
        </authorList>
    </citation>
    <scope>NUCLEOTIDE SEQUENCE</scope>
    <source>
        <strain evidence="2">CBS 6242</strain>
    </source>
</reference>
<dbReference type="Proteomes" id="UP000812966">
    <property type="component" value="Unassembled WGS sequence"/>
</dbReference>
<name>A0A8K0JHS9_9TREE</name>
<proteinExistence type="predicted"/>
<accession>A0A8K0JHS9</accession>